<evidence type="ECO:0000313" key="10">
    <source>
        <dbReference type="Proteomes" id="UP000272238"/>
    </source>
</evidence>
<accession>A0A494Z2M8</accession>
<evidence type="ECO:0000256" key="5">
    <source>
        <dbReference type="ARBA" id="ARBA00022989"/>
    </source>
</evidence>
<keyword evidence="4 7" id="KW-0812">Transmembrane</keyword>
<dbReference type="EMBL" id="RBZN01000018">
    <property type="protein sequence ID" value="RKQ16758.1"/>
    <property type="molecule type" value="Genomic_DNA"/>
</dbReference>
<dbReference type="GO" id="GO:0006508">
    <property type="term" value="P:proteolysis"/>
    <property type="evidence" value="ECO:0007669"/>
    <property type="project" value="InterPro"/>
</dbReference>
<feature type="domain" description="Peptidase M50" evidence="8">
    <location>
        <begin position="57"/>
        <end position="239"/>
    </location>
</feature>
<comment type="subcellular location">
    <subcellularLocation>
        <location evidence="2">Membrane</location>
        <topology evidence="2">Multi-pass membrane protein</topology>
    </subcellularLocation>
</comment>
<proteinExistence type="inferred from homology"/>
<evidence type="ECO:0000313" key="9">
    <source>
        <dbReference type="EMBL" id="RKQ16758.1"/>
    </source>
</evidence>
<comment type="similarity">
    <text evidence="3">Belongs to the peptidase M50B family.</text>
</comment>
<gene>
    <name evidence="9" type="ORF">D8M03_09075</name>
</gene>
<evidence type="ECO:0000256" key="4">
    <source>
        <dbReference type="ARBA" id="ARBA00022692"/>
    </source>
</evidence>
<dbReference type="OrthoDB" id="2445542at2"/>
<evidence type="ECO:0000256" key="7">
    <source>
        <dbReference type="SAM" id="Phobius"/>
    </source>
</evidence>
<keyword evidence="5 7" id="KW-1133">Transmembrane helix</keyword>
<dbReference type="Pfam" id="PF02163">
    <property type="entry name" value="Peptidase_M50"/>
    <property type="match status" value="1"/>
</dbReference>
<comment type="caution">
    <text evidence="9">The sequence shown here is derived from an EMBL/GenBank/DDBJ whole genome shotgun (WGS) entry which is preliminary data.</text>
</comment>
<dbReference type="Proteomes" id="UP000272238">
    <property type="component" value="Unassembled WGS sequence"/>
</dbReference>
<name>A0A494Z2M8_9BACL</name>
<comment type="cofactor">
    <cofactor evidence="1">
        <name>Zn(2+)</name>
        <dbReference type="ChEBI" id="CHEBI:29105"/>
    </cofactor>
</comment>
<reference evidence="9 10" key="1">
    <citation type="journal article" date="2016" name="Antonie Van Leeuwenhoek">
        <title>Lysinibacillus endophyticus sp. nov., an indole-3-acetic acid producing endophytic bacterium isolated from corn root (Zea mays cv. Xinken-5).</title>
        <authorList>
            <person name="Yu J."/>
            <person name="Guan X."/>
            <person name="Liu C."/>
            <person name="Xiang W."/>
            <person name="Yu Z."/>
            <person name="Liu X."/>
            <person name="Wang G."/>
        </authorList>
    </citation>
    <scope>NUCLEOTIDE SEQUENCE [LARGE SCALE GENOMIC DNA]</scope>
    <source>
        <strain evidence="9 10">DSM 100506</strain>
    </source>
</reference>
<evidence type="ECO:0000256" key="2">
    <source>
        <dbReference type="ARBA" id="ARBA00004141"/>
    </source>
</evidence>
<dbReference type="AlphaFoldDB" id="A0A494Z2M8"/>
<keyword evidence="6 7" id="KW-0472">Membrane</keyword>
<feature type="transmembrane region" description="Helical" evidence="7">
    <location>
        <begin position="27"/>
        <end position="43"/>
    </location>
</feature>
<keyword evidence="10" id="KW-1185">Reference proteome</keyword>
<feature type="transmembrane region" description="Helical" evidence="7">
    <location>
        <begin position="50"/>
        <end position="66"/>
    </location>
</feature>
<evidence type="ECO:0000256" key="1">
    <source>
        <dbReference type="ARBA" id="ARBA00001947"/>
    </source>
</evidence>
<feature type="transmembrane region" description="Helical" evidence="7">
    <location>
        <begin position="158"/>
        <end position="177"/>
    </location>
</feature>
<feature type="transmembrane region" description="Helical" evidence="7">
    <location>
        <begin position="132"/>
        <end position="152"/>
    </location>
</feature>
<evidence type="ECO:0000256" key="6">
    <source>
        <dbReference type="ARBA" id="ARBA00023136"/>
    </source>
</evidence>
<evidence type="ECO:0000256" key="3">
    <source>
        <dbReference type="ARBA" id="ARBA00007931"/>
    </source>
</evidence>
<dbReference type="InterPro" id="IPR008915">
    <property type="entry name" value="Peptidase_M50"/>
</dbReference>
<sequence length="370" mass="42120">MVIAFLLFPFAVLIKLGDKIMNKLTSPLGITILIALLIGLFNFTNFAETVNYFGLAFCLLFFTLFIHELGHALFGIWSGYRFNYLTVGPITIEKMERLRLKINNSWFLVGGIANCSPLSNDLTTIAKQHKRFAAGGPIFSFIAAIISLIAGSLLNINWVTYFGIFNLFIFIVTILPYKGTLKSDGRVLLELSKKGKEQEEYLISLSLFKEMNSPFHPTKWSIDLIERAKTMQPTVDNVMVCYILFYYTLIQEGYENASRLLEPFKQIPVTKENKMALQFINHIKQVDLIVEGNFDKATIHHLHQQLSPIDPFSYKRSQAILANLEGNDKLVLQKIGEVEKEIKKGKHLFGFYAAEEQLTQLLKSKLMTLT</sequence>
<dbReference type="GO" id="GO:0016020">
    <property type="term" value="C:membrane"/>
    <property type="evidence" value="ECO:0007669"/>
    <property type="project" value="UniProtKB-SubCell"/>
</dbReference>
<protein>
    <recommendedName>
        <fullName evidence="8">Peptidase M50 domain-containing protein</fullName>
    </recommendedName>
</protein>
<evidence type="ECO:0000259" key="8">
    <source>
        <dbReference type="Pfam" id="PF02163"/>
    </source>
</evidence>
<organism evidence="9 10">
    <name type="scientific">Ureibacillus endophyticus</name>
    <dbReference type="NCBI Taxonomy" id="1978490"/>
    <lineage>
        <taxon>Bacteria</taxon>
        <taxon>Bacillati</taxon>
        <taxon>Bacillota</taxon>
        <taxon>Bacilli</taxon>
        <taxon>Bacillales</taxon>
        <taxon>Caryophanaceae</taxon>
        <taxon>Ureibacillus</taxon>
    </lineage>
</organism>